<name>A0ABW0BY85_9BACT</name>
<dbReference type="Gene3D" id="3.40.50.1010">
    <property type="entry name" value="5'-nuclease"/>
    <property type="match status" value="1"/>
</dbReference>
<protein>
    <recommendedName>
        <fullName evidence="3">PIN domain-containing protein</fullName>
    </recommendedName>
</protein>
<gene>
    <name evidence="1" type="ORF">ACFPIK_14140</name>
</gene>
<organism evidence="1 2">
    <name type="scientific">Algoriphagus aquatilis</name>
    <dbReference type="NCBI Taxonomy" id="490186"/>
    <lineage>
        <taxon>Bacteria</taxon>
        <taxon>Pseudomonadati</taxon>
        <taxon>Bacteroidota</taxon>
        <taxon>Cytophagia</taxon>
        <taxon>Cytophagales</taxon>
        <taxon>Cyclobacteriaceae</taxon>
        <taxon>Algoriphagus</taxon>
    </lineage>
</organism>
<reference evidence="2" key="1">
    <citation type="journal article" date="2019" name="Int. J. Syst. Evol. Microbiol.">
        <title>The Global Catalogue of Microorganisms (GCM) 10K type strain sequencing project: providing services to taxonomists for standard genome sequencing and annotation.</title>
        <authorList>
            <consortium name="The Broad Institute Genomics Platform"/>
            <consortium name="The Broad Institute Genome Sequencing Center for Infectious Disease"/>
            <person name="Wu L."/>
            <person name="Ma J."/>
        </authorList>
    </citation>
    <scope>NUCLEOTIDE SEQUENCE [LARGE SCALE GENOMIC DNA]</scope>
    <source>
        <strain evidence="2">CGMCC 1.7030</strain>
    </source>
</reference>
<evidence type="ECO:0000313" key="1">
    <source>
        <dbReference type="EMBL" id="MFC5192912.1"/>
    </source>
</evidence>
<evidence type="ECO:0008006" key="3">
    <source>
        <dbReference type="Google" id="ProtNLM"/>
    </source>
</evidence>
<dbReference type="Proteomes" id="UP001596163">
    <property type="component" value="Unassembled WGS sequence"/>
</dbReference>
<sequence length="172" mass="19844">MRVAVTDACIFIDLIELEMITSFFQLDLELHTTVAVINELYPEQKQILDAYQSVGKLHVHNLRDDDFQEMRQIAFPRGLSQEDRSVLFLAKKLGDAIVISSDKLVRDFAAKLDLPYHGIFWILDQSVTKNLISKAKALHILSEMPKVNSMYQGANMKREIEKRLLNWPKKDV</sequence>
<dbReference type="InterPro" id="IPR029060">
    <property type="entry name" value="PIN-like_dom_sf"/>
</dbReference>
<dbReference type="SUPFAM" id="SSF88723">
    <property type="entry name" value="PIN domain-like"/>
    <property type="match status" value="1"/>
</dbReference>
<dbReference type="EMBL" id="JBHSKS010000011">
    <property type="protein sequence ID" value="MFC5192912.1"/>
    <property type="molecule type" value="Genomic_DNA"/>
</dbReference>
<dbReference type="InterPro" id="IPR021799">
    <property type="entry name" value="PIN-like_prokaryotic"/>
</dbReference>
<accession>A0ABW0BY85</accession>
<proteinExistence type="predicted"/>
<evidence type="ECO:0000313" key="2">
    <source>
        <dbReference type="Proteomes" id="UP001596163"/>
    </source>
</evidence>
<dbReference type="Pfam" id="PF11848">
    <property type="entry name" value="DUF3368"/>
    <property type="match status" value="1"/>
</dbReference>
<dbReference type="RefSeq" id="WP_377916381.1">
    <property type="nucleotide sequence ID" value="NZ_JBHSKS010000011.1"/>
</dbReference>
<comment type="caution">
    <text evidence="1">The sequence shown here is derived from an EMBL/GenBank/DDBJ whole genome shotgun (WGS) entry which is preliminary data.</text>
</comment>
<keyword evidence="2" id="KW-1185">Reference proteome</keyword>